<feature type="region of interest" description="Disordered" evidence="1">
    <location>
        <begin position="1567"/>
        <end position="1607"/>
    </location>
</feature>
<dbReference type="Gene3D" id="1.10.1000.11">
    <property type="entry name" value="Arf Nucleotide-binding Site Opener,domain 2"/>
    <property type="match status" value="1"/>
</dbReference>
<feature type="compositionally biased region" description="Polar residues" evidence="1">
    <location>
        <begin position="610"/>
        <end position="619"/>
    </location>
</feature>
<feature type="compositionally biased region" description="Polar residues" evidence="1">
    <location>
        <begin position="673"/>
        <end position="690"/>
    </location>
</feature>
<dbReference type="SMART" id="SM00222">
    <property type="entry name" value="Sec7"/>
    <property type="match status" value="1"/>
</dbReference>
<feature type="region of interest" description="Disordered" evidence="1">
    <location>
        <begin position="1160"/>
        <end position="1185"/>
    </location>
</feature>
<evidence type="ECO:0000259" key="2">
    <source>
        <dbReference type="PROSITE" id="PS50190"/>
    </source>
</evidence>
<dbReference type="GO" id="GO:0005085">
    <property type="term" value="F:guanyl-nucleotide exchange factor activity"/>
    <property type="evidence" value="ECO:0007669"/>
    <property type="project" value="InterPro"/>
</dbReference>
<keyword evidence="4" id="KW-1185">Reference proteome</keyword>
<dbReference type="EMBL" id="ML977311">
    <property type="protein sequence ID" value="KAF2121868.1"/>
    <property type="molecule type" value="Genomic_DNA"/>
</dbReference>
<evidence type="ECO:0000313" key="3">
    <source>
        <dbReference type="EMBL" id="KAF2121868.1"/>
    </source>
</evidence>
<feature type="compositionally biased region" description="Pro residues" evidence="1">
    <location>
        <begin position="358"/>
        <end position="370"/>
    </location>
</feature>
<protein>
    <recommendedName>
        <fullName evidence="2">SEC7 domain-containing protein</fullName>
    </recommendedName>
</protein>
<dbReference type="InterPro" id="IPR035999">
    <property type="entry name" value="Sec7_dom_sf"/>
</dbReference>
<dbReference type="InterPro" id="IPR041681">
    <property type="entry name" value="PH_9"/>
</dbReference>
<accession>A0A6A5ZU49</accession>
<dbReference type="OrthoDB" id="2157641at2759"/>
<evidence type="ECO:0000256" key="1">
    <source>
        <dbReference type="SAM" id="MobiDB-lite"/>
    </source>
</evidence>
<organism evidence="3 4">
    <name type="scientific">Lophiotrema nucula</name>
    <dbReference type="NCBI Taxonomy" id="690887"/>
    <lineage>
        <taxon>Eukaryota</taxon>
        <taxon>Fungi</taxon>
        <taxon>Dikarya</taxon>
        <taxon>Ascomycota</taxon>
        <taxon>Pezizomycotina</taxon>
        <taxon>Dothideomycetes</taxon>
        <taxon>Pleosporomycetidae</taxon>
        <taxon>Pleosporales</taxon>
        <taxon>Lophiotremataceae</taxon>
        <taxon>Lophiotrema</taxon>
    </lineage>
</organism>
<feature type="compositionally biased region" description="Basic and acidic residues" evidence="1">
    <location>
        <begin position="141"/>
        <end position="151"/>
    </location>
</feature>
<reference evidence="3" key="1">
    <citation type="journal article" date="2020" name="Stud. Mycol.">
        <title>101 Dothideomycetes genomes: a test case for predicting lifestyles and emergence of pathogens.</title>
        <authorList>
            <person name="Haridas S."/>
            <person name="Albert R."/>
            <person name="Binder M."/>
            <person name="Bloem J."/>
            <person name="Labutti K."/>
            <person name="Salamov A."/>
            <person name="Andreopoulos B."/>
            <person name="Baker S."/>
            <person name="Barry K."/>
            <person name="Bills G."/>
            <person name="Bluhm B."/>
            <person name="Cannon C."/>
            <person name="Castanera R."/>
            <person name="Culley D."/>
            <person name="Daum C."/>
            <person name="Ezra D."/>
            <person name="Gonzalez J."/>
            <person name="Henrissat B."/>
            <person name="Kuo A."/>
            <person name="Liang C."/>
            <person name="Lipzen A."/>
            <person name="Lutzoni F."/>
            <person name="Magnuson J."/>
            <person name="Mondo S."/>
            <person name="Nolan M."/>
            <person name="Ohm R."/>
            <person name="Pangilinan J."/>
            <person name="Park H.-J."/>
            <person name="Ramirez L."/>
            <person name="Alfaro M."/>
            <person name="Sun H."/>
            <person name="Tritt A."/>
            <person name="Yoshinaga Y."/>
            <person name="Zwiers L.-H."/>
            <person name="Turgeon B."/>
            <person name="Goodwin S."/>
            <person name="Spatafora J."/>
            <person name="Crous P."/>
            <person name="Grigoriev I."/>
        </authorList>
    </citation>
    <scope>NUCLEOTIDE SEQUENCE</scope>
    <source>
        <strain evidence="3">CBS 627.86</strain>
    </source>
</reference>
<dbReference type="Proteomes" id="UP000799770">
    <property type="component" value="Unassembled WGS sequence"/>
</dbReference>
<feature type="region of interest" description="Disordered" evidence="1">
    <location>
        <begin position="117"/>
        <end position="219"/>
    </location>
</feature>
<sequence length="1607" mass="175939">MADYSNARGGPRDDSRPTTPTGSSRTQKANRGMRALNTRQPETFFDDSTPVDNVKGGESDRGRLRDSHDLTFSDGTRDSVVDNMLLSLDQFPAGPASFHNSDPATLYSNFDDDDFFLSDNPYPPPPAARHRGHTYTSSHSSDYDLHPDDTSSRYSSHHSRGRRSNSSNNIQTTVARKGSLRGTYPGGRDKQANGTFSDFHQSSHTRGTGKKGSKGSVNSSIDFGNAQMLGSSRLAFGNRSASFDHGNMADRSRVSPTKTTSILDRGRPTFPTYNDYDAAPQPTIPAGPRRVQPDPPQSPVAYPPQPSYAPPQAPVPRRKNSVRSTTSRTLRKNKSQPEPNMRAQAQEFVNAASLRDLPPIPAYQDPPAPSPTVATRKHMLPAPSTPVTTPKERPGFFRRVFGGGSSKTQPQLSVSSNNSNTPYLESSPSSSQHRTNDAYSAEPQTRPRTTPSSANHIASQLKSMPRPPQTAVSQQKEAQQPAPPTLAKKHSSFFRRRKKSVSENTKPPVMSLEFRPPKAEIAPAQPSPGVSSLRKVMNPYLNDLGSTGQKYYDSREHQHAGKDSASNAHTNGFSPGYKPHKDATVRPVKPGSRGTIDPTPPSSRGEHVKSVQSFSNNSPKMKLKMKHGRTSLANPHDDSFLADSSSCNEDHSGRATPSEDKSAIVSADETQRLKTSPLSSSFNTSVTPKANTGERRSDPQTAEAGLSNAKSSGGPVSASQSASEVEDEGWVITSPTKKEHTSLRKAPENSKRVWLEPTSSEENLPGKLEESEQLSLPLEGARTSQKSFEKASPTSGPEATTPTSASDVFHSATSLPVVQVESRESDNMPAIIERRSVHEDEPTDADRERAFKIFSGDEESVLKADAAAILGDVTLASTRMRKAYMDLFDWSGLNILLAMRDLCGKLVLRAETQQVDRILMSLSERWCECNPNHGFKATDVVHTICYSVLLLNTDLHLADIDSRMTRSQFVKNTLPTVVRVCKESIKDAGDETLRPRSTQVRRGSIPWADKSEPNSPAAENITFLGDVTEEPQETKRARSRLSVKPPVRSGSEGYLSVESATAECNTLVNTPHNGPMKSWENQIETVLKEFYLSIRQQRLPLHGATTLQAHEQPTSNNLSVASMLRRTPSVLSKAPSDNASYRGRSQTDFRSMNSRWMNKTRSRPRLYPSSTVASSRTSLDDGNSVWSPAGSSTWSKYSFGKTQTSMSMESLGSHFAHGDYQQAIGFANALSQAIIREEGMTIASNEEFTRVAPLLEDETLELAGAPWAKEGILKHKHHLESLDKKAKDRTWNECFAVIEKGYMRLFSFNMNSKSMRLKNKSRPSAGSVVGGGNWMDNAEALDSFLLRQSIASALPPPGYSKSRPHVWALSLPTGAVHLFQVGTPDIVREFVTTANYWAARLSKEPLMGGVSNVEYGWGENVINPALIRQDSTPSAAGHMPRPSIASSMRSSVDHATGTIKPRLPGDKINLSDWSPPQQSMMASNLMEVDQLRALTNYVKNVEEELARHNELRAPMLIAFSPRHPNAAKAMANWERKSSYLLREIVKFRTYIDSLTTAQTLKNKIYAQREADPSQDADAIGDSTQQPSGTEADGGIAAAALSSEPTPA</sequence>
<feature type="domain" description="SEC7" evidence="2">
    <location>
        <begin position="823"/>
        <end position="1003"/>
    </location>
</feature>
<feature type="compositionally biased region" description="Basic residues" evidence="1">
    <location>
        <begin position="487"/>
        <end position="499"/>
    </location>
</feature>
<dbReference type="Pfam" id="PF01369">
    <property type="entry name" value="Sec7"/>
    <property type="match status" value="1"/>
</dbReference>
<feature type="compositionally biased region" description="Polar residues" evidence="1">
    <location>
        <begin position="1168"/>
        <end position="1185"/>
    </location>
</feature>
<feature type="region of interest" description="Disordered" evidence="1">
    <location>
        <begin position="995"/>
        <end position="1017"/>
    </location>
</feature>
<feature type="compositionally biased region" description="Basic and acidic residues" evidence="1">
    <location>
        <begin position="55"/>
        <end position="76"/>
    </location>
</feature>
<dbReference type="InterPro" id="IPR011993">
    <property type="entry name" value="PH-like_dom_sf"/>
</dbReference>
<dbReference type="Pfam" id="PF15410">
    <property type="entry name" value="PH_9"/>
    <property type="match status" value="1"/>
</dbReference>
<feature type="region of interest" description="Disordered" evidence="1">
    <location>
        <begin position="1432"/>
        <end position="1467"/>
    </location>
</feature>
<feature type="region of interest" description="Disordered" evidence="1">
    <location>
        <begin position="1030"/>
        <end position="1053"/>
    </location>
</feature>
<dbReference type="SUPFAM" id="SSF50729">
    <property type="entry name" value="PH domain-like"/>
    <property type="match status" value="1"/>
</dbReference>
<dbReference type="InterPro" id="IPR023394">
    <property type="entry name" value="Sec7_C_sf"/>
</dbReference>
<name>A0A6A5ZU49_9PLEO</name>
<gene>
    <name evidence="3" type="ORF">BDV96DRAFT_639949</name>
</gene>
<feature type="region of interest" description="Disordered" evidence="1">
    <location>
        <begin position="1"/>
        <end position="76"/>
    </location>
</feature>
<feature type="region of interest" description="Disordered" evidence="1">
    <location>
        <begin position="243"/>
        <end position="341"/>
    </location>
</feature>
<feature type="compositionally biased region" description="Polar residues" evidence="1">
    <location>
        <begin position="442"/>
        <end position="462"/>
    </location>
</feature>
<feature type="region of interest" description="Disordered" evidence="1">
    <location>
        <begin position="357"/>
        <end position="808"/>
    </location>
</feature>
<dbReference type="Gene3D" id="2.30.29.30">
    <property type="entry name" value="Pleckstrin-homology domain (PH domain)/Phosphotyrosine-binding domain (PTB)"/>
    <property type="match status" value="1"/>
</dbReference>
<feature type="compositionally biased region" description="Low complexity" evidence="1">
    <location>
        <begin position="17"/>
        <end position="26"/>
    </location>
</feature>
<dbReference type="PANTHER" id="PTHR10663:SF373">
    <property type="entry name" value="PH AND SEC7 DOMAIN-CONTAINING PROTEIN C11E3.11C"/>
    <property type="match status" value="1"/>
</dbReference>
<dbReference type="SUPFAM" id="SSF48425">
    <property type="entry name" value="Sec7 domain"/>
    <property type="match status" value="1"/>
</dbReference>
<dbReference type="PROSITE" id="PS50190">
    <property type="entry name" value="SEC7"/>
    <property type="match status" value="1"/>
</dbReference>
<feature type="compositionally biased region" description="Basic and acidic residues" evidence="1">
    <location>
        <begin position="552"/>
        <end position="562"/>
    </location>
</feature>
<feature type="compositionally biased region" description="Pro residues" evidence="1">
    <location>
        <begin position="293"/>
        <end position="314"/>
    </location>
</feature>
<proteinExistence type="predicted"/>
<dbReference type="GO" id="GO:0032012">
    <property type="term" value="P:regulation of ARF protein signal transduction"/>
    <property type="evidence" value="ECO:0007669"/>
    <property type="project" value="InterPro"/>
</dbReference>
<dbReference type="InterPro" id="IPR000904">
    <property type="entry name" value="Sec7_dom"/>
</dbReference>
<feature type="compositionally biased region" description="Basic and acidic residues" evidence="1">
    <location>
        <begin position="736"/>
        <end position="754"/>
    </location>
</feature>
<feature type="compositionally biased region" description="Polar residues" evidence="1">
    <location>
        <begin position="782"/>
        <end position="808"/>
    </location>
</feature>
<evidence type="ECO:0000313" key="4">
    <source>
        <dbReference type="Proteomes" id="UP000799770"/>
    </source>
</evidence>
<feature type="compositionally biased region" description="Basic and acidic residues" evidence="1">
    <location>
        <begin position="648"/>
        <end position="662"/>
    </location>
</feature>
<dbReference type="PANTHER" id="PTHR10663">
    <property type="entry name" value="GUANYL-NUCLEOTIDE EXCHANGE FACTOR"/>
    <property type="match status" value="1"/>
</dbReference>
<feature type="compositionally biased region" description="Polar residues" evidence="1">
    <location>
        <begin position="406"/>
        <end position="433"/>
    </location>
</feature>
<feature type="compositionally biased region" description="Polar residues" evidence="1">
    <location>
        <begin position="564"/>
        <end position="573"/>
    </location>
</feature>